<evidence type="ECO:0000256" key="1">
    <source>
        <dbReference type="SAM" id="MobiDB-lite"/>
    </source>
</evidence>
<dbReference type="GeneID" id="30902344"/>
<dbReference type="KEGG" id="vg:30902344"/>
<reference evidence="3" key="1">
    <citation type="submission" date="2016-08" db="EMBL/GenBank/DDBJ databases">
        <authorList>
            <person name="Seilhamer J.J."/>
        </authorList>
    </citation>
    <scope>NUCLEOTIDE SEQUENCE [LARGE SCALE GENOMIC DNA]</scope>
    <source>
        <strain evidence="3">Lib01004</strain>
    </source>
</reference>
<evidence type="ECO:0000313" key="3">
    <source>
        <dbReference type="EMBL" id="SCO83478.1"/>
    </source>
</evidence>
<organism evidence="3">
    <name type="scientific">Spheniscid alphaherpesvirus 1</name>
    <dbReference type="NCBI Taxonomy" id="2560777"/>
    <lineage>
        <taxon>Viruses</taxon>
        <taxon>Duplodnaviria</taxon>
        <taxon>Heunggongvirae</taxon>
        <taxon>Peploviricota</taxon>
        <taxon>Herviviricetes</taxon>
        <taxon>Herpesvirales</taxon>
        <taxon>Orthoherpesviridae</taxon>
        <taxon>Alphaherpesvirinae</taxon>
        <taxon>Mardivirus</taxon>
        <taxon>Mardivirus spheniscidalpha1</taxon>
    </lineage>
</organism>
<keyword evidence="4" id="KW-1185">Reference proteome</keyword>
<keyword evidence="2" id="KW-0812">Transmembrane</keyword>
<accession>A0A1R3TFJ3</accession>
<name>A0A1R3TFJ3_9ALPH</name>
<feature type="region of interest" description="Disordered" evidence="1">
    <location>
        <begin position="115"/>
        <end position="153"/>
    </location>
</feature>
<gene>
    <name evidence="3" type="primary">UL56</name>
</gene>
<dbReference type="Proteomes" id="UP000203542">
    <property type="component" value="Segment"/>
</dbReference>
<proteinExistence type="predicted"/>
<feature type="region of interest" description="Disordered" evidence="1">
    <location>
        <begin position="174"/>
        <end position="194"/>
    </location>
</feature>
<protein>
    <submittedName>
        <fullName evidence="3">Membrane protein UL56</fullName>
    </submittedName>
</protein>
<dbReference type="RefSeq" id="YP_009342342.1">
    <property type="nucleotide sequence ID" value="NC_033464.1"/>
</dbReference>
<keyword evidence="2" id="KW-1133">Transmembrane helix</keyword>
<keyword evidence="2" id="KW-0472">Membrane</keyword>
<dbReference type="EMBL" id="LT608135">
    <property type="protein sequence ID" value="SCO83478.1"/>
    <property type="molecule type" value="Genomic_DNA"/>
</dbReference>
<feature type="transmembrane region" description="Helical" evidence="2">
    <location>
        <begin position="208"/>
        <end position="231"/>
    </location>
</feature>
<sequence length="235" mass="26225">MSCRTRDYNGNGENSWDTHENFLYTTEPSVCSRYRDGDSINHQETGIQDVNCCYASSDIESNPNDDGLLSDEDLDTTEHERRACSSVLTRSSSQISMSSQPPAYDLEHELRNTGLARVCNGRARRHPRDRSNSRSGRREGTSSPSPSVRSLLDWPECPPSYGDAVLNDPPAYDAAVATANSPPPYSERDPENLQDYDDIPQSTREDDAMYMIATVLLVLILAAMLMILITIRNVK</sequence>
<evidence type="ECO:0000256" key="2">
    <source>
        <dbReference type="SAM" id="Phobius"/>
    </source>
</evidence>
<evidence type="ECO:0000313" key="4">
    <source>
        <dbReference type="Proteomes" id="UP000203542"/>
    </source>
</evidence>
<feature type="compositionally biased region" description="Basic and acidic residues" evidence="1">
    <location>
        <begin position="129"/>
        <end position="140"/>
    </location>
</feature>